<dbReference type="InterPro" id="IPR036526">
    <property type="entry name" value="C-N_Hydrolase_sf"/>
</dbReference>
<dbReference type="InterPro" id="IPR003010">
    <property type="entry name" value="C-N_Hydrolase"/>
</dbReference>
<proteinExistence type="predicted"/>
<evidence type="ECO:0000256" key="2">
    <source>
        <dbReference type="ARBA" id="ARBA00036637"/>
    </source>
</evidence>
<comment type="catalytic activity">
    <reaction evidence="2">
        <text>2-oxoglutaramate + H2O = 2-oxoglutarate + NH4(+)</text>
        <dbReference type="Rhea" id="RHEA:32963"/>
        <dbReference type="ChEBI" id="CHEBI:15377"/>
        <dbReference type="ChEBI" id="CHEBI:16769"/>
        <dbReference type="ChEBI" id="CHEBI:16810"/>
        <dbReference type="ChEBI" id="CHEBI:28938"/>
        <dbReference type="EC" id="3.5.1.3"/>
    </reaction>
    <physiologicalReaction direction="left-to-right" evidence="2">
        <dbReference type="Rhea" id="RHEA:32964"/>
    </physiologicalReaction>
</comment>
<gene>
    <name evidence="7" type="ORF">DSTB1V02_LOCUS8968</name>
</gene>
<evidence type="ECO:0000256" key="1">
    <source>
        <dbReference type="ARBA" id="ARBA00022801"/>
    </source>
</evidence>
<dbReference type="PROSITE" id="PS50263">
    <property type="entry name" value="CN_HYDROLASE"/>
    <property type="match status" value="1"/>
</dbReference>
<comment type="catalytic activity">
    <reaction evidence="5">
        <text>2-oxosuccinamate + H2O = oxaloacetate + NH4(+)</text>
        <dbReference type="Rhea" id="RHEA:59412"/>
        <dbReference type="ChEBI" id="CHEBI:15377"/>
        <dbReference type="ChEBI" id="CHEBI:16452"/>
        <dbReference type="ChEBI" id="CHEBI:28938"/>
        <dbReference type="ChEBI" id="CHEBI:57735"/>
        <dbReference type="EC" id="3.5.1.3"/>
    </reaction>
    <physiologicalReaction direction="left-to-right" evidence="5">
        <dbReference type="Rhea" id="RHEA:59413"/>
    </physiologicalReaction>
</comment>
<dbReference type="CDD" id="cd07572">
    <property type="entry name" value="nit"/>
    <property type="match status" value="1"/>
</dbReference>
<dbReference type="GO" id="GO:0006541">
    <property type="term" value="P:glutamine metabolic process"/>
    <property type="evidence" value="ECO:0007669"/>
    <property type="project" value="TreeGrafter"/>
</dbReference>
<keyword evidence="1" id="KW-0378">Hydrolase</keyword>
<evidence type="ECO:0000259" key="6">
    <source>
        <dbReference type="PROSITE" id="PS50263"/>
    </source>
</evidence>
<dbReference type="EMBL" id="LR901683">
    <property type="protein sequence ID" value="CAD7249169.1"/>
    <property type="molecule type" value="Genomic_DNA"/>
</dbReference>
<dbReference type="InterPro" id="IPR045254">
    <property type="entry name" value="Nit1/2_C-N_Hydrolase"/>
</dbReference>
<dbReference type="PANTHER" id="PTHR23088">
    <property type="entry name" value="NITRILASE-RELATED"/>
    <property type="match status" value="1"/>
</dbReference>
<dbReference type="EC" id="3.5.1.3" evidence="3"/>
<dbReference type="GO" id="GO:0006107">
    <property type="term" value="P:oxaloacetate metabolic process"/>
    <property type="evidence" value="ECO:0007669"/>
    <property type="project" value="TreeGrafter"/>
</dbReference>
<keyword evidence="8" id="KW-1185">Reference proteome</keyword>
<dbReference type="AlphaFoldDB" id="A0A7R8XG46"/>
<name>A0A7R8XG46_9CRUS</name>
<dbReference type="Pfam" id="PF00795">
    <property type="entry name" value="CN_hydrolase"/>
    <property type="match status" value="1"/>
</dbReference>
<evidence type="ECO:0000313" key="7">
    <source>
        <dbReference type="EMBL" id="CAD7249169.1"/>
    </source>
</evidence>
<dbReference type="PANTHER" id="PTHR23088:SF30">
    <property type="entry name" value="OMEGA-AMIDASE NIT2"/>
    <property type="match status" value="1"/>
</dbReference>
<dbReference type="GO" id="GO:0050152">
    <property type="term" value="F:omega-amidase activity"/>
    <property type="evidence" value="ECO:0007669"/>
    <property type="project" value="UniProtKB-EC"/>
</dbReference>
<dbReference type="SUPFAM" id="SSF56317">
    <property type="entry name" value="Carbon-nitrogen hydrolase"/>
    <property type="match status" value="1"/>
</dbReference>
<dbReference type="Proteomes" id="UP000677054">
    <property type="component" value="Unassembled WGS sequence"/>
</dbReference>
<accession>A0A7R8XG46</accession>
<organism evidence="7">
    <name type="scientific">Darwinula stevensoni</name>
    <dbReference type="NCBI Taxonomy" id="69355"/>
    <lineage>
        <taxon>Eukaryota</taxon>
        <taxon>Metazoa</taxon>
        <taxon>Ecdysozoa</taxon>
        <taxon>Arthropoda</taxon>
        <taxon>Crustacea</taxon>
        <taxon>Oligostraca</taxon>
        <taxon>Ostracoda</taxon>
        <taxon>Podocopa</taxon>
        <taxon>Podocopida</taxon>
        <taxon>Darwinulocopina</taxon>
        <taxon>Darwinuloidea</taxon>
        <taxon>Darwinulidae</taxon>
        <taxon>Darwinula</taxon>
    </lineage>
</organism>
<evidence type="ECO:0000256" key="3">
    <source>
        <dbReference type="ARBA" id="ARBA00039118"/>
    </source>
</evidence>
<protein>
    <recommendedName>
        <fullName evidence="3">omega-amidase</fullName>
        <ecNumber evidence="3">3.5.1.3</ecNumber>
    </recommendedName>
    <alternativeName>
        <fullName evidence="4">Nitrilase homolog 2</fullName>
    </alternativeName>
</protein>
<dbReference type="Gene3D" id="3.60.110.10">
    <property type="entry name" value="Carbon-nitrogen hydrolase"/>
    <property type="match status" value="1"/>
</dbReference>
<evidence type="ECO:0000313" key="8">
    <source>
        <dbReference type="Proteomes" id="UP000677054"/>
    </source>
</evidence>
<dbReference type="EMBL" id="CAJPEV010002166">
    <property type="protein sequence ID" value="CAG0895936.1"/>
    <property type="molecule type" value="Genomic_DNA"/>
</dbReference>
<dbReference type="OrthoDB" id="10250282at2759"/>
<evidence type="ECO:0000256" key="4">
    <source>
        <dbReference type="ARBA" id="ARBA00041576"/>
    </source>
</evidence>
<feature type="domain" description="CN hydrolase" evidence="6">
    <location>
        <begin position="4"/>
        <end position="272"/>
    </location>
</feature>
<reference evidence="7" key="1">
    <citation type="submission" date="2020-11" db="EMBL/GenBank/DDBJ databases">
        <authorList>
            <person name="Tran Van P."/>
        </authorList>
    </citation>
    <scope>NUCLEOTIDE SEQUENCE</scope>
</reference>
<evidence type="ECO:0000256" key="5">
    <source>
        <dbReference type="ARBA" id="ARBA00048745"/>
    </source>
</evidence>
<dbReference type="GO" id="GO:0005739">
    <property type="term" value="C:mitochondrion"/>
    <property type="evidence" value="ECO:0007669"/>
    <property type="project" value="TreeGrafter"/>
</dbReference>
<sequence>MRGVRLALIQLAVGADKRSNLEAARAAIDEACGIGVDLIALPEVFNSLYGTEYFDQYAESIPGETTKMLSEAAQQHGVYIIGGSIPERDGEKLFNTCTVFNDKGHPVAKHRKVSLLHSSVHPFMKFLKLILSSSLQVHLFDIDVPGKITFRESDTLSPGNSLTTFNMLDCKIGLGICYDVNFAEMAQLYAHQGCHLLVYPSAFEMTTGPTHWELLARARAVDNQLYIAMVSPARDEKATYVAYGHSLAVDPWGKILACTQEKEDIIYVDIDLDYLEEVRNRMPLGKQRRSDLYGLWDPESDGRI</sequence>
<dbReference type="GO" id="GO:0006528">
    <property type="term" value="P:asparagine metabolic process"/>
    <property type="evidence" value="ECO:0007669"/>
    <property type="project" value="TreeGrafter"/>
</dbReference>